<keyword evidence="2" id="KW-1185">Reference proteome</keyword>
<dbReference type="AlphaFoldDB" id="A0A5M3ZF34"/>
<comment type="caution">
    <text evidence="1">The sequence shown here is derived from an EMBL/GenBank/DDBJ whole genome shotgun (WGS) entry which is preliminary data.</text>
</comment>
<accession>A0A5M3ZF34</accession>
<proteinExistence type="predicted"/>
<name>A0A5M3ZF34_ASPTE</name>
<dbReference type="EMBL" id="BLJY01000017">
    <property type="protein sequence ID" value="GFF21876.1"/>
    <property type="molecule type" value="Genomic_DNA"/>
</dbReference>
<reference evidence="1 2" key="1">
    <citation type="submission" date="2020-01" db="EMBL/GenBank/DDBJ databases">
        <title>Aspergillus terreus IFO 6365 whole genome shotgun sequence.</title>
        <authorList>
            <person name="Kanamasa S."/>
            <person name="Takahashi H."/>
        </authorList>
    </citation>
    <scope>NUCLEOTIDE SEQUENCE [LARGE SCALE GENOMIC DNA]</scope>
    <source>
        <strain evidence="1 2">IFO 6365</strain>
    </source>
</reference>
<dbReference type="SUPFAM" id="SSF54637">
    <property type="entry name" value="Thioesterase/thiol ester dehydrase-isomerase"/>
    <property type="match status" value="1"/>
</dbReference>
<dbReference type="Proteomes" id="UP000452235">
    <property type="component" value="Unassembled WGS sequence"/>
</dbReference>
<dbReference type="PANTHER" id="PTHR28152:SF1">
    <property type="entry name" value="HYDROXYACYL-THIOESTER DEHYDRATASE TYPE 2, MITOCHONDRIAL"/>
    <property type="match status" value="1"/>
</dbReference>
<dbReference type="Gene3D" id="3.10.129.10">
    <property type="entry name" value="Hotdog Thioesterase"/>
    <property type="match status" value="1"/>
</dbReference>
<organism evidence="1 2">
    <name type="scientific">Aspergillus terreus</name>
    <dbReference type="NCBI Taxonomy" id="33178"/>
    <lineage>
        <taxon>Eukaryota</taxon>
        <taxon>Fungi</taxon>
        <taxon>Dikarya</taxon>
        <taxon>Ascomycota</taxon>
        <taxon>Pezizomycotina</taxon>
        <taxon>Eurotiomycetes</taxon>
        <taxon>Eurotiomycetidae</taxon>
        <taxon>Eurotiales</taxon>
        <taxon>Aspergillaceae</taxon>
        <taxon>Aspergillus</taxon>
        <taxon>Aspergillus subgen. Circumdati</taxon>
    </lineage>
</organism>
<dbReference type="GO" id="GO:0005739">
    <property type="term" value="C:mitochondrion"/>
    <property type="evidence" value="ECO:0007669"/>
    <property type="project" value="TreeGrafter"/>
</dbReference>
<dbReference type="OrthoDB" id="19102at2759"/>
<dbReference type="GO" id="GO:0019171">
    <property type="term" value="F:(3R)-hydroxyacyl-[acyl-carrier-protein] dehydratase activity"/>
    <property type="evidence" value="ECO:0007669"/>
    <property type="project" value="TreeGrafter"/>
</dbReference>
<evidence type="ECO:0000313" key="1">
    <source>
        <dbReference type="EMBL" id="GFF21876.1"/>
    </source>
</evidence>
<dbReference type="VEuPathDB" id="FungiDB:ATEG_09462"/>
<dbReference type="PANTHER" id="PTHR28152">
    <property type="entry name" value="HYDROXYACYL-THIOESTER DEHYDRATASE TYPE 2, MITOCHONDRIAL"/>
    <property type="match status" value="1"/>
</dbReference>
<evidence type="ECO:0000313" key="2">
    <source>
        <dbReference type="Proteomes" id="UP000452235"/>
    </source>
</evidence>
<sequence length="371" mass="41224">MGLSMRLSARSLRAGLGTPAPIPIKIPLRGFSAFAERVHRELTSRQIPWSFDYLHPQPSHLLDLTVRDLLKTSNTQSGTSTVLPSVSSASRLPAGHHIVYFPPQVTLSQLLPDGTDTLHAPGHPFNRRLWGGGRVAFAPAGGLVLNGSRAVCIESIRDVTVKGREGEEKVIVRIERRMGAVEEDEGESSILDRIWRADESEFGHSAIIENRDLVFMREKTLDQLDQDKANFKKEQRAIKRLLGEAPADPDFRYTLTPSRAMLFRFSALTFNAHLIHLDPGYTQNVEGYRNLLVHGPLTLTLLLTALQTHLLKSGREVRDIQYRNLSPLYVDEPLTICGKQKSGRDGPVWDVWIEGSNGGLAVRGTAEAHVL</sequence>
<protein>
    <submittedName>
        <fullName evidence="1">Mesaconyl-C(4)-CoA hydratase</fullName>
    </submittedName>
</protein>
<dbReference type="InterPro" id="IPR029069">
    <property type="entry name" value="HotDog_dom_sf"/>
</dbReference>
<dbReference type="InterPro" id="IPR052741">
    <property type="entry name" value="Mitochondrial_HTD2"/>
</dbReference>
<gene>
    <name evidence="1" type="ORF">ATEIFO6365_0017003800</name>
</gene>